<proteinExistence type="predicted"/>
<accession>A0ACC3AQE4</accession>
<keyword evidence="2" id="KW-1185">Reference proteome</keyword>
<comment type="caution">
    <text evidence="1">The sequence shown here is derived from an EMBL/GenBank/DDBJ whole genome shotgun (WGS) entry which is preliminary data.</text>
</comment>
<evidence type="ECO:0000313" key="1">
    <source>
        <dbReference type="EMBL" id="KAK1139946.1"/>
    </source>
</evidence>
<organism evidence="1 2">
    <name type="scientific">Aspergillus melleus</name>
    <dbReference type="NCBI Taxonomy" id="138277"/>
    <lineage>
        <taxon>Eukaryota</taxon>
        <taxon>Fungi</taxon>
        <taxon>Dikarya</taxon>
        <taxon>Ascomycota</taxon>
        <taxon>Pezizomycotina</taxon>
        <taxon>Eurotiomycetes</taxon>
        <taxon>Eurotiomycetidae</taxon>
        <taxon>Eurotiales</taxon>
        <taxon>Aspergillaceae</taxon>
        <taxon>Aspergillus</taxon>
        <taxon>Aspergillus subgen. Circumdati</taxon>
    </lineage>
</organism>
<name>A0ACC3AQE4_9EURO</name>
<protein>
    <submittedName>
        <fullName evidence="1">Uncharacterized protein</fullName>
    </submittedName>
</protein>
<gene>
    <name evidence="1" type="ORF">N8T08_011023</name>
</gene>
<reference evidence="1 2" key="1">
    <citation type="journal article" date="2023" name="ACS Omega">
        <title>Identification of the Neoaspergillic Acid Biosynthesis Gene Cluster by Establishing an In Vitro CRISPR-Ribonucleoprotein Genetic System in Aspergillus melleus.</title>
        <authorList>
            <person name="Yuan B."/>
            <person name="Grau M.F."/>
            <person name="Murata R.M."/>
            <person name="Torok T."/>
            <person name="Venkateswaran K."/>
            <person name="Stajich J.E."/>
            <person name="Wang C.C.C."/>
        </authorList>
    </citation>
    <scope>NUCLEOTIDE SEQUENCE [LARGE SCALE GENOMIC DNA]</scope>
    <source>
        <strain evidence="1 2">IMV 1140</strain>
    </source>
</reference>
<dbReference type="EMBL" id="JAOPJF010000094">
    <property type="protein sequence ID" value="KAK1139946.1"/>
    <property type="molecule type" value="Genomic_DNA"/>
</dbReference>
<evidence type="ECO:0000313" key="2">
    <source>
        <dbReference type="Proteomes" id="UP001177260"/>
    </source>
</evidence>
<dbReference type="Proteomes" id="UP001177260">
    <property type="component" value="Unassembled WGS sequence"/>
</dbReference>
<sequence length="299" mass="32839">MSTITATKLEPTLPIPNPPSSPSSSLCSGSGSSPYKTFPLFPSLPAEIRLQIWSLSLSSPSVFEPRTVNIACHRAVHPIHRRRYAKTFSTSTLPPSLLLVNHEARTEALRVYRPHFHRIPVVQIDDVQMPVDRSRSTSRSSSNSRSTSGSQIEGNSADEAHEQPHGDGNTESSLPDEIPSVKGQKDSSVSAPVQEQKPIPKPTFQPQSIYIAFGLETLRLREDVLSYIPELELGLIERMVVDVADAHYFGHFYLEIIRSMVRLRMLELVVGVTHSDRVSAGRGAAEDGNRNGEVGGIEG</sequence>